<keyword evidence="1" id="KW-1133">Transmembrane helix</keyword>
<keyword evidence="1" id="KW-0812">Transmembrane</keyword>
<name>A0AAD8UZP7_9PEZI</name>
<sequence length="208" mass="23816">MNFQHAWVVDLQCPMAHGCQRADTHPTRERAEGGRATRGVFFSFVPIPLGTSMHQAFGQDSHGLFPGHSPRDAPSGFVCCCIAITLYFASFLLWKMEKIFTPHRPFPHVLTSVYEPLFVGGRQTGLVVWVSFCPLWIYRRKMKEKISIFLQHLRFSLVRNALPSPPRFVDQHVLDGTYKTLSAPRLHYTVHPRGEVSRDDKLLQRAWA</sequence>
<dbReference type="AlphaFoldDB" id="A0AAD8UZP7"/>
<evidence type="ECO:0000256" key="1">
    <source>
        <dbReference type="SAM" id="Phobius"/>
    </source>
</evidence>
<evidence type="ECO:0000313" key="3">
    <source>
        <dbReference type="Proteomes" id="UP001230504"/>
    </source>
</evidence>
<comment type="caution">
    <text evidence="2">The sequence shown here is derived from an EMBL/GenBank/DDBJ whole genome shotgun (WGS) entry which is preliminary data.</text>
</comment>
<reference evidence="2" key="1">
    <citation type="submission" date="2021-06" db="EMBL/GenBank/DDBJ databases">
        <title>Comparative genomics, transcriptomics and evolutionary studies reveal genomic signatures of adaptation to plant cell wall in hemibiotrophic fungi.</title>
        <authorList>
            <consortium name="DOE Joint Genome Institute"/>
            <person name="Baroncelli R."/>
            <person name="Diaz J.F."/>
            <person name="Benocci T."/>
            <person name="Peng M."/>
            <person name="Battaglia E."/>
            <person name="Haridas S."/>
            <person name="Andreopoulos W."/>
            <person name="Labutti K."/>
            <person name="Pangilinan J."/>
            <person name="Floch G.L."/>
            <person name="Makela M.R."/>
            <person name="Henrissat B."/>
            <person name="Grigoriev I.V."/>
            <person name="Crouch J.A."/>
            <person name="De Vries R.P."/>
            <person name="Sukno S.A."/>
            <person name="Thon M.R."/>
        </authorList>
    </citation>
    <scope>NUCLEOTIDE SEQUENCE</scope>
    <source>
        <strain evidence="2">CBS 125086</strain>
    </source>
</reference>
<feature type="transmembrane region" description="Helical" evidence="1">
    <location>
        <begin position="76"/>
        <end position="96"/>
    </location>
</feature>
<keyword evidence="1" id="KW-0472">Membrane</keyword>
<proteinExistence type="predicted"/>
<dbReference type="GeneID" id="85436837"/>
<organism evidence="2 3">
    <name type="scientific">Colletotrichum navitas</name>
    <dbReference type="NCBI Taxonomy" id="681940"/>
    <lineage>
        <taxon>Eukaryota</taxon>
        <taxon>Fungi</taxon>
        <taxon>Dikarya</taxon>
        <taxon>Ascomycota</taxon>
        <taxon>Pezizomycotina</taxon>
        <taxon>Sordariomycetes</taxon>
        <taxon>Hypocreomycetidae</taxon>
        <taxon>Glomerellales</taxon>
        <taxon>Glomerellaceae</taxon>
        <taxon>Colletotrichum</taxon>
        <taxon>Colletotrichum graminicola species complex</taxon>
    </lineage>
</organism>
<dbReference type="EMBL" id="JAHLJV010000066">
    <property type="protein sequence ID" value="KAK1579500.1"/>
    <property type="molecule type" value="Genomic_DNA"/>
</dbReference>
<protein>
    <submittedName>
        <fullName evidence="2">Uncharacterized protein</fullName>
    </submittedName>
</protein>
<keyword evidence="3" id="KW-1185">Reference proteome</keyword>
<dbReference type="RefSeq" id="XP_060410624.1">
    <property type="nucleotide sequence ID" value="XM_060552597.1"/>
</dbReference>
<gene>
    <name evidence="2" type="ORF">LY79DRAFT_344246</name>
</gene>
<dbReference type="Proteomes" id="UP001230504">
    <property type="component" value="Unassembled WGS sequence"/>
</dbReference>
<accession>A0AAD8UZP7</accession>
<evidence type="ECO:0000313" key="2">
    <source>
        <dbReference type="EMBL" id="KAK1579500.1"/>
    </source>
</evidence>